<dbReference type="OrthoDB" id="8970540at2"/>
<dbReference type="EMBL" id="CP037901">
    <property type="protein sequence ID" value="QBP13856.1"/>
    <property type="molecule type" value="Genomic_DNA"/>
</dbReference>
<dbReference type="Proteomes" id="UP000253772">
    <property type="component" value="Chromosome c2"/>
</dbReference>
<dbReference type="CDD" id="cd00088">
    <property type="entry name" value="HPT"/>
    <property type="match status" value="1"/>
</dbReference>
<dbReference type="AlphaFoldDB" id="A0A482J138"/>
<feature type="domain" description="HPt" evidence="3">
    <location>
        <begin position="129"/>
        <end position="222"/>
    </location>
</feature>
<dbReference type="Pfam" id="PF01627">
    <property type="entry name" value="Hpt"/>
    <property type="match status" value="1"/>
</dbReference>
<protein>
    <submittedName>
        <fullName evidence="4">Hpt domain-containing protein</fullName>
    </submittedName>
</protein>
<dbReference type="GO" id="GO:0000160">
    <property type="term" value="P:phosphorelay signal transduction system"/>
    <property type="evidence" value="ECO:0007669"/>
    <property type="project" value="UniProtKB-KW"/>
</dbReference>
<evidence type="ECO:0000259" key="3">
    <source>
        <dbReference type="PROSITE" id="PS50894"/>
    </source>
</evidence>
<evidence type="ECO:0000313" key="5">
    <source>
        <dbReference type="Proteomes" id="UP000253772"/>
    </source>
</evidence>
<dbReference type="Gene3D" id="1.20.120.160">
    <property type="entry name" value="HPT domain"/>
    <property type="match status" value="1"/>
</dbReference>
<evidence type="ECO:0000313" key="4">
    <source>
        <dbReference type="EMBL" id="QBP13856.1"/>
    </source>
</evidence>
<organism evidence="4 5">
    <name type="scientific">Cupriavidus metallidurans</name>
    <dbReference type="NCBI Taxonomy" id="119219"/>
    <lineage>
        <taxon>Bacteria</taxon>
        <taxon>Pseudomonadati</taxon>
        <taxon>Pseudomonadota</taxon>
        <taxon>Betaproteobacteria</taxon>
        <taxon>Burkholderiales</taxon>
        <taxon>Burkholderiaceae</taxon>
        <taxon>Cupriavidus</taxon>
    </lineage>
</organism>
<gene>
    <name evidence="4" type="ORF">DDF84_030310</name>
</gene>
<keyword evidence="2" id="KW-0597">Phosphoprotein</keyword>
<accession>A0A482J138</accession>
<evidence type="ECO:0000256" key="1">
    <source>
        <dbReference type="ARBA" id="ARBA00023012"/>
    </source>
</evidence>
<dbReference type="PROSITE" id="PS50894">
    <property type="entry name" value="HPT"/>
    <property type="match status" value="1"/>
</dbReference>
<dbReference type="InterPro" id="IPR036641">
    <property type="entry name" value="HPT_dom_sf"/>
</dbReference>
<dbReference type="InterPro" id="IPR008207">
    <property type="entry name" value="Sig_transdc_His_kin_Hpt_dom"/>
</dbReference>
<name>A0A482J138_9BURK</name>
<dbReference type="SUPFAM" id="SSF47226">
    <property type="entry name" value="Histidine-containing phosphotransfer domain, HPT domain"/>
    <property type="match status" value="1"/>
</dbReference>
<proteinExistence type="predicted"/>
<dbReference type="RefSeq" id="WP_080672860.1">
    <property type="nucleotide sequence ID" value="NZ_CP037901.1"/>
</dbReference>
<dbReference type="GO" id="GO:0004672">
    <property type="term" value="F:protein kinase activity"/>
    <property type="evidence" value="ECO:0007669"/>
    <property type="project" value="UniProtKB-ARBA"/>
</dbReference>
<evidence type="ECO:0000256" key="2">
    <source>
        <dbReference type="PROSITE-ProRule" id="PRU00110"/>
    </source>
</evidence>
<keyword evidence="1" id="KW-0902">Two-component regulatory system</keyword>
<reference evidence="4 5" key="1">
    <citation type="submission" date="2019-03" db="EMBL/GenBank/DDBJ databases">
        <title>Comparative insights into the high quality Complete genome sequence of highly metal resistant Cupriavidus metallidurans strain BS1 isolated from a gold-copper mine.</title>
        <authorList>
            <person name="Mazhar H.S."/>
            <person name="Rensing C."/>
        </authorList>
    </citation>
    <scope>NUCLEOTIDE SEQUENCE [LARGE SCALE GENOMIC DNA]</scope>
    <source>
        <strain evidence="4 5">BS1</strain>
    </source>
</reference>
<feature type="modified residue" description="Phosphohistidine" evidence="2">
    <location>
        <position position="168"/>
    </location>
</feature>
<sequence length="224" mass="23351">MSRVIISGEEWSGAERDELAARLTSLGLFTEAASAAASTDAADVVVVRWPLSAASQACLSVHSPPCLRLLMCDTGNIPAQLPPSIDAVLPLHAGTVVIAETFAGLGFVPFSAADGERLWPALDALTGGDADIRMELVQSLVLTNTEDLAALSAACHALDWDQARAMAHRIKGTARMLDCQATVAVCQAIETASIRQDGDTVTALVPLLTQAIQRLLAALAAVPD</sequence>